<dbReference type="PROSITE" id="PS50994">
    <property type="entry name" value="INTEGRASE"/>
    <property type="match status" value="1"/>
</dbReference>
<dbReference type="PANTHER" id="PTHR37984:SF15">
    <property type="entry name" value="INTEGRASE CATALYTIC DOMAIN-CONTAINING PROTEIN"/>
    <property type="match status" value="1"/>
</dbReference>
<dbReference type="GeneTree" id="ENSGT01050000244855"/>
<evidence type="ECO:0000256" key="1">
    <source>
        <dbReference type="ARBA" id="ARBA00039658"/>
    </source>
</evidence>
<keyword evidence="4" id="KW-1185">Reference proteome</keyword>
<dbReference type="InterPro" id="IPR036397">
    <property type="entry name" value="RNaseH_sf"/>
</dbReference>
<protein>
    <recommendedName>
        <fullName evidence="1">Gypsy retrotransposon integrase-like protein 1</fullName>
    </recommendedName>
</protein>
<dbReference type="InterPro" id="IPR041588">
    <property type="entry name" value="Integrase_H2C2"/>
</dbReference>
<dbReference type="FunFam" id="1.10.340.70:FF:000001">
    <property type="entry name" value="Retrovirus-related Pol polyprotein from transposon gypsy-like Protein"/>
    <property type="match status" value="1"/>
</dbReference>
<dbReference type="InterPro" id="IPR043502">
    <property type="entry name" value="DNA/RNA_pol_sf"/>
</dbReference>
<proteinExistence type="predicted"/>
<evidence type="ECO:0000313" key="4">
    <source>
        <dbReference type="Proteomes" id="UP000261420"/>
    </source>
</evidence>
<dbReference type="Pfam" id="PF00665">
    <property type="entry name" value="rve"/>
    <property type="match status" value="1"/>
</dbReference>
<dbReference type="CDD" id="cd01647">
    <property type="entry name" value="RT_LTR"/>
    <property type="match status" value="1"/>
</dbReference>
<dbReference type="InterPro" id="IPR050951">
    <property type="entry name" value="Retrovirus_Pol_polyprotein"/>
</dbReference>
<dbReference type="Gene3D" id="3.30.420.10">
    <property type="entry name" value="Ribonuclease H-like superfamily/Ribonuclease H"/>
    <property type="match status" value="1"/>
</dbReference>
<dbReference type="InterPro" id="IPR043128">
    <property type="entry name" value="Rev_trsase/Diguanyl_cyclase"/>
</dbReference>
<dbReference type="AlphaFoldDB" id="A0A3B4UM79"/>
<dbReference type="InterPro" id="IPR012337">
    <property type="entry name" value="RNaseH-like_sf"/>
</dbReference>
<dbReference type="InterPro" id="IPR054465">
    <property type="entry name" value="Integrase_p58-like_C"/>
</dbReference>
<dbReference type="Gene3D" id="3.30.70.270">
    <property type="match status" value="1"/>
</dbReference>
<sequence>MVGGGEKVPVTILRDTGAFNSFIQAGVLSLSDKSETGSSVPVRGMDLNVLSVPMHKVILHCDLFQGEAKLAVRPALPIPGVSVILGNDLVGAQVWADVPPPVVVSPGPLVRSEPKENERDVPEAFTACAVTRAKAKIECEVASQSDKGEVSEKFSLPLSAFPASVTRSDLVAAQQADSSLKPLFEQVRPESEMRDSACGYFLQDAMLVRRWVQHGGFVGDPVLQIVLPAKLRQPVLQVAHDESGHSGVRKMYGRLLRHFFWPHIKRDVSAFIKTCHTCQPTDKPNQILKPAPLCPIPAVNQPFEHVIVDCVGPLPPAKTGATFLLAVMCQSTRYPAAYPLRTITTRSVVQALSQFISIFGIPKVIQSDQGSNFSSHMFSQVLKQLRVQHVQSSAYHAQSQGALERFHQTLKSVLRAYCTELGKDWEESLPWLMLAAREVTQESTGFSANELVFAHTVRGPLAALAGKWKESQPPKNLIDYVNGFRHRLYAAGELAKDNLASAQVKMKQLYDRQAEYRVFSPGDQVLALLPVVTSPFLAKFTGPHTVLKKVSEQNYIISTPQRRKPTQLCHVNLLKPYYARTPEAPGGAQSDVVAHAICAAGPGLVEPPASLGLEEDGLDAADHALLRGRLKNSEALANLDTLLGHLSVAQRAELAPLIQEFPCLFGDTPSQTHLLEHDIDVGEAKPIKQRFYRVNADRRKNLDAEVKYMLENGMAEPCASSWSSPCLLVPKADGTPRFCSDFRKLKNVTKPDSFPLPRVDDCIDQVGAAKFVSKFDLLKGYWQVPLSQRAHVHRLLVLE</sequence>
<dbReference type="Gene3D" id="3.10.10.10">
    <property type="entry name" value="HIV Type 1 Reverse Transcriptase, subunit A, domain 1"/>
    <property type="match status" value="1"/>
</dbReference>
<evidence type="ECO:0000313" key="3">
    <source>
        <dbReference type="Ensembl" id="ENSSDUP00000018795.1"/>
    </source>
</evidence>
<dbReference type="SUPFAM" id="SSF56672">
    <property type="entry name" value="DNA/RNA polymerases"/>
    <property type="match status" value="1"/>
</dbReference>
<dbReference type="OMA" id="RSCELCQ"/>
<dbReference type="PANTHER" id="PTHR37984">
    <property type="entry name" value="PROTEIN CBG26694"/>
    <property type="match status" value="1"/>
</dbReference>
<accession>A0A3B4UM79</accession>
<reference evidence="3" key="1">
    <citation type="submission" date="2025-08" db="UniProtKB">
        <authorList>
            <consortium name="Ensembl"/>
        </authorList>
    </citation>
    <scope>IDENTIFICATION</scope>
</reference>
<organism evidence="3 4">
    <name type="scientific">Seriola dumerili</name>
    <name type="common">Greater amberjack</name>
    <name type="synonym">Caranx dumerili</name>
    <dbReference type="NCBI Taxonomy" id="41447"/>
    <lineage>
        <taxon>Eukaryota</taxon>
        <taxon>Metazoa</taxon>
        <taxon>Chordata</taxon>
        <taxon>Craniata</taxon>
        <taxon>Vertebrata</taxon>
        <taxon>Euteleostomi</taxon>
        <taxon>Actinopterygii</taxon>
        <taxon>Neopterygii</taxon>
        <taxon>Teleostei</taxon>
        <taxon>Neoteleostei</taxon>
        <taxon>Acanthomorphata</taxon>
        <taxon>Carangaria</taxon>
        <taxon>Carangiformes</taxon>
        <taxon>Carangidae</taxon>
        <taxon>Seriola</taxon>
    </lineage>
</organism>
<name>A0A3B4UM79_SERDU</name>
<reference evidence="3" key="2">
    <citation type="submission" date="2025-09" db="UniProtKB">
        <authorList>
            <consortium name="Ensembl"/>
        </authorList>
    </citation>
    <scope>IDENTIFICATION</scope>
</reference>
<dbReference type="FunFam" id="3.30.420.10:FF:000032">
    <property type="entry name" value="Retrovirus-related Pol polyprotein from transposon 297-like Protein"/>
    <property type="match status" value="1"/>
</dbReference>
<feature type="domain" description="Integrase catalytic" evidence="2">
    <location>
        <begin position="298"/>
        <end position="456"/>
    </location>
</feature>
<dbReference type="Proteomes" id="UP000261420">
    <property type="component" value="Unplaced"/>
</dbReference>
<dbReference type="Pfam" id="PF22938">
    <property type="entry name" value="Integrase_p58_C"/>
    <property type="match status" value="1"/>
</dbReference>
<dbReference type="STRING" id="41447.ENSSDUP00000018795"/>
<dbReference type="Pfam" id="PF17921">
    <property type="entry name" value="Integrase_H2C2"/>
    <property type="match status" value="1"/>
</dbReference>
<dbReference type="SUPFAM" id="SSF53098">
    <property type="entry name" value="Ribonuclease H-like"/>
    <property type="match status" value="1"/>
</dbReference>
<dbReference type="Gene3D" id="1.10.340.70">
    <property type="match status" value="1"/>
</dbReference>
<evidence type="ECO:0000259" key="2">
    <source>
        <dbReference type="PROSITE" id="PS50994"/>
    </source>
</evidence>
<dbReference type="Ensembl" id="ENSSDUT00000019134.1">
    <property type="protein sequence ID" value="ENSSDUP00000018795.1"/>
    <property type="gene ID" value="ENSSDUG00000013719.1"/>
</dbReference>
<dbReference type="GO" id="GO:0003676">
    <property type="term" value="F:nucleic acid binding"/>
    <property type="evidence" value="ECO:0007669"/>
    <property type="project" value="InterPro"/>
</dbReference>
<dbReference type="InterPro" id="IPR001584">
    <property type="entry name" value="Integrase_cat-core"/>
</dbReference>
<dbReference type="GO" id="GO:0015074">
    <property type="term" value="P:DNA integration"/>
    <property type="evidence" value="ECO:0007669"/>
    <property type="project" value="InterPro"/>
</dbReference>